<dbReference type="OrthoDB" id="445677at2759"/>
<name>A0A6P6Y5P8_DERPT</name>
<feature type="region of interest" description="Disordered" evidence="3">
    <location>
        <begin position="133"/>
        <end position="173"/>
    </location>
</feature>
<dbReference type="RefSeq" id="XP_027199804.1">
    <property type="nucleotide sequence ID" value="XM_027344003.1"/>
</dbReference>
<dbReference type="AlphaFoldDB" id="A0A6P6Y5P8"/>
<evidence type="ECO:0000256" key="1">
    <source>
        <dbReference type="ARBA" id="ARBA00019033"/>
    </source>
</evidence>
<reference evidence="6" key="1">
    <citation type="submission" date="2025-08" db="UniProtKB">
        <authorList>
            <consortium name="RefSeq"/>
        </authorList>
    </citation>
    <scope>IDENTIFICATION</scope>
    <source>
        <strain evidence="6">Airmid</strain>
    </source>
</reference>
<evidence type="ECO:0000256" key="3">
    <source>
        <dbReference type="SAM" id="MobiDB-lite"/>
    </source>
</evidence>
<keyword evidence="5" id="KW-1185">Reference proteome</keyword>
<dbReference type="FunCoup" id="A0A6P6Y5P8">
    <property type="interactions" value="1315"/>
</dbReference>
<feature type="region of interest" description="Disordered" evidence="3">
    <location>
        <begin position="94"/>
        <end position="116"/>
    </location>
</feature>
<feature type="compositionally biased region" description="Polar residues" evidence="3">
    <location>
        <begin position="134"/>
        <end position="147"/>
    </location>
</feature>
<feature type="compositionally biased region" description="Basic and acidic residues" evidence="3">
    <location>
        <begin position="67"/>
        <end position="79"/>
    </location>
</feature>
<dbReference type="PANTHER" id="PTHR48407:SF1">
    <property type="entry name" value="CRANIOFACIAL DEVELOPMENT PROTEIN 1"/>
    <property type="match status" value="1"/>
</dbReference>
<feature type="compositionally biased region" description="Basic and acidic residues" evidence="3">
    <location>
        <begin position="100"/>
        <end position="111"/>
    </location>
</feature>
<evidence type="ECO:0000256" key="2">
    <source>
        <dbReference type="ARBA" id="ARBA00030244"/>
    </source>
</evidence>
<dbReference type="OMA" id="AKKWPLW"/>
<accession>A0A6P6Y5P8</accession>
<evidence type="ECO:0000313" key="5">
    <source>
        <dbReference type="Proteomes" id="UP000515146"/>
    </source>
</evidence>
<dbReference type="InterPro" id="IPR011421">
    <property type="entry name" value="BCNT-C"/>
</dbReference>
<feature type="compositionally biased region" description="Acidic residues" evidence="3">
    <location>
        <begin position="16"/>
        <end position="33"/>
    </location>
</feature>
<dbReference type="PROSITE" id="PS51279">
    <property type="entry name" value="BCNT_C"/>
    <property type="match status" value="1"/>
</dbReference>
<dbReference type="GO" id="GO:0000812">
    <property type="term" value="C:Swr1 complex"/>
    <property type="evidence" value="ECO:0007669"/>
    <property type="project" value="TreeGrafter"/>
</dbReference>
<evidence type="ECO:0000259" key="4">
    <source>
        <dbReference type="PROSITE" id="PS51279"/>
    </source>
</evidence>
<dbReference type="InterPro" id="IPR027124">
    <property type="entry name" value="Swc5/CFDP1/2"/>
</dbReference>
<organism evidence="5 6">
    <name type="scientific">Dermatophagoides pteronyssinus</name>
    <name type="common">European house dust mite</name>
    <dbReference type="NCBI Taxonomy" id="6956"/>
    <lineage>
        <taxon>Eukaryota</taxon>
        <taxon>Metazoa</taxon>
        <taxon>Ecdysozoa</taxon>
        <taxon>Arthropoda</taxon>
        <taxon>Chelicerata</taxon>
        <taxon>Arachnida</taxon>
        <taxon>Acari</taxon>
        <taxon>Acariformes</taxon>
        <taxon>Sarcoptiformes</taxon>
        <taxon>Astigmata</taxon>
        <taxon>Psoroptidia</taxon>
        <taxon>Analgoidea</taxon>
        <taxon>Pyroglyphidae</taxon>
        <taxon>Dermatophagoidinae</taxon>
        <taxon>Dermatophagoides</taxon>
    </lineage>
</organism>
<sequence length="252" mass="28391">MSAKKPEDHERYLNNDNEDDDDDDEDDEDYLPNDDNHNDDDAGPTSGEDSDVTDQEADDDNDNADDIPAKKTAEDVKIDTNKLDELWNDFCSDQSSTAAKSDDKKSAESPKKVTTLTKQYDFAGEIVLIKETVDASSVAKTPNVDQQSSSTTSAAAENGNSNQGIKRSGGLSGLLTQLKKPKISTLKKSLHDWTEYKESNRLDDELDQHRRSKGSFLERQAFLSRTDVRQFEQEKSVRDRQRKLRDLKQQPK</sequence>
<protein>
    <recommendedName>
        <fullName evidence="1">Craniofacial development protein 1</fullName>
    </recommendedName>
    <alternativeName>
        <fullName evidence="2">Bucentaur</fullName>
    </alternativeName>
</protein>
<feature type="region of interest" description="Disordered" evidence="3">
    <location>
        <begin position="1"/>
        <end position="79"/>
    </location>
</feature>
<proteinExistence type="predicted"/>
<evidence type="ECO:0000313" key="6">
    <source>
        <dbReference type="RefSeq" id="XP_027199804.1"/>
    </source>
</evidence>
<dbReference type="InParanoid" id="A0A6P6Y5P8"/>
<dbReference type="PANTHER" id="PTHR48407">
    <property type="entry name" value="CRANIOFACIAL DEVELOPMENT PROTEIN 1"/>
    <property type="match status" value="1"/>
</dbReference>
<dbReference type="KEGG" id="dpte:113793927"/>
<feature type="region of interest" description="Disordered" evidence="3">
    <location>
        <begin position="231"/>
        <end position="252"/>
    </location>
</feature>
<dbReference type="Proteomes" id="UP000515146">
    <property type="component" value="Unplaced"/>
</dbReference>
<feature type="domain" description="BCNT-C" evidence="4">
    <location>
        <begin position="165"/>
        <end position="244"/>
    </location>
</feature>
<feature type="compositionally biased region" description="Basic and acidic residues" evidence="3">
    <location>
        <begin position="1"/>
        <end position="13"/>
    </location>
</feature>
<feature type="compositionally biased region" description="Acidic residues" evidence="3">
    <location>
        <begin position="41"/>
        <end position="65"/>
    </location>
</feature>
<dbReference type="Pfam" id="PF07572">
    <property type="entry name" value="BCNT"/>
    <property type="match status" value="1"/>
</dbReference>
<gene>
    <name evidence="6" type="primary">LOC113793927</name>
</gene>
<dbReference type="CTD" id="7354404"/>